<comment type="caution">
    <text evidence="2">The sequence shown here is derived from an EMBL/GenBank/DDBJ whole genome shotgun (WGS) entry which is preliminary data.</text>
</comment>
<sequence length="120" mass="13485">MKKFILGLICGIALTAAATVYATDTIQTGRQVNTEYQKLFLLLLVDQLDNNINTKRIEFWSNKENALAYVSGNYEKDGVEGWSGMNSRFGLLLRDGDKVSLSHILSVHERDVISIGKYQE</sequence>
<proteinExistence type="predicted"/>
<accession>A0ABW3UIZ4</accession>
<evidence type="ECO:0000256" key="1">
    <source>
        <dbReference type="SAM" id="SignalP"/>
    </source>
</evidence>
<dbReference type="EMBL" id="JBHTLU010000013">
    <property type="protein sequence ID" value="MFD1220723.1"/>
    <property type="molecule type" value="Genomic_DNA"/>
</dbReference>
<reference evidence="3" key="1">
    <citation type="journal article" date="2019" name="Int. J. Syst. Evol. Microbiol.">
        <title>The Global Catalogue of Microorganisms (GCM) 10K type strain sequencing project: providing services to taxonomists for standard genome sequencing and annotation.</title>
        <authorList>
            <consortium name="The Broad Institute Genomics Platform"/>
            <consortium name="The Broad Institute Genome Sequencing Center for Infectious Disease"/>
            <person name="Wu L."/>
            <person name="Ma J."/>
        </authorList>
    </citation>
    <scope>NUCLEOTIDE SEQUENCE [LARGE SCALE GENOMIC DNA]</scope>
    <source>
        <strain evidence="3">CCUG 53270</strain>
    </source>
</reference>
<dbReference type="Proteomes" id="UP001597180">
    <property type="component" value="Unassembled WGS sequence"/>
</dbReference>
<evidence type="ECO:0000313" key="3">
    <source>
        <dbReference type="Proteomes" id="UP001597180"/>
    </source>
</evidence>
<feature type="chain" id="PRO_5047422886" evidence="1">
    <location>
        <begin position="23"/>
        <end position="120"/>
    </location>
</feature>
<evidence type="ECO:0000313" key="2">
    <source>
        <dbReference type="EMBL" id="MFD1220723.1"/>
    </source>
</evidence>
<gene>
    <name evidence="2" type="ORF">ACFQ4B_11365</name>
</gene>
<dbReference type="RefSeq" id="WP_345587292.1">
    <property type="nucleotide sequence ID" value="NZ_BAABJG010000006.1"/>
</dbReference>
<protein>
    <submittedName>
        <fullName evidence="2">Uncharacterized protein</fullName>
    </submittedName>
</protein>
<keyword evidence="1" id="KW-0732">Signal</keyword>
<name>A0ABW3UIZ4_9BACL</name>
<feature type="signal peptide" evidence="1">
    <location>
        <begin position="1"/>
        <end position="22"/>
    </location>
</feature>
<organism evidence="2 3">
    <name type="scientific">Paenibacillus vulneris</name>
    <dbReference type="NCBI Taxonomy" id="1133364"/>
    <lineage>
        <taxon>Bacteria</taxon>
        <taxon>Bacillati</taxon>
        <taxon>Bacillota</taxon>
        <taxon>Bacilli</taxon>
        <taxon>Bacillales</taxon>
        <taxon>Paenibacillaceae</taxon>
        <taxon>Paenibacillus</taxon>
    </lineage>
</organism>
<keyword evidence="3" id="KW-1185">Reference proteome</keyword>